<evidence type="ECO:0000256" key="11">
    <source>
        <dbReference type="HAMAP-Rule" id="MF_01209"/>
    </source>
</evidence>
<dbReference type="SMART" id="SM01097">
    <property type="entry name" value="CPSase_sm_chain"/>
    <property type="match status" value="1"/>
</dbReference>
<reference evidence="14" key="1">
    <citation type="journal article" date="2013" name="Genome Announc.">
        <title>Genome Sequence of Halanaerobium saccharolyticum subsp. saccharolyticum Strain DSM 6643T, a Halophilic Hydrogen-Producing Bacterium.</title>
        <authorList>
            <person name="Kivisto A."/>
            <person name="Larjo A."/>
            <person name="Ciranna A."/>
            <person name="Santala V."/>
            <person name="Roos C."/>
            <person name="Karp M."/>
        </authorList>
    </citation>
    <scope>NUCLEOTIDE SEQUENCE [LARGE SCALE GENOMIC DNA]</scope>
    <source>
        <strain evidence="14">DSM 6643</strain>
    </source>
</reference>
<dbReference type="PRINTS" id="PR00096">
    <property type="entry name" value="GATASE"/>
</dbReference>
<feature type="binding site" evidence="11">
    <location>
        <position position="225"/>
    </location>
    <ligand>
        <name>L-glutamine</name>
        <dbReference type="ChEBI" id="CHEBI:58359"/>
    </ligand>
</feature>
<feature type="active site" description="Nucleophile" evidence="11">
    <location>
        <position position="250"/>
    </location>
</feature>
<feature type="binding site" evidence="11">
    <location>
        <position position="223"/>
    </location>
    <ligand>
        <name>L-glutamine</name>
        <dbReference type="ChEBI" id="CHEBI:58359"/>
    </ligand>
</feature>
<comment type="catalytic activity">
    <reaction evidence="9 11">
        <text>hydrogencarbonate + L-glutamine + 2 ATP + H2O = carbamoyl phosphate + L-glutamate + 2 ADP + phosphate + 2 H(+)</text>
        <dbReference type="Rhea" id="RHEA:18633"/>
        <dbReference type="ChEBI" id="CHEBI:15377"/>
        <dbReference type="ChEBI" id="CHEBI:15378"/>
        <dbReference type="ChEBI" id="CHEBI:17544"/>
        <dbReference type="ChEBI" id="CHEBI:29985"/>
        <dbReference type="ChEBI" id="CHEBI:30616"/>
        <dbReference type="ChEBI" id="CHEBI:43474"/>
        <dbReference type="ChEBI" id="CHEBI:58228"/>
        <dbReference type="ChEBI" id="CHEBI:58359"/>
        <dbReference type="ChEBI" id="CHEBI:456216"/>
        <dbReference type="EC" id="6.3.5.5"/>
    </reaction>
</comment>
<dbReference type="GO" id="GO:0006207">
    <property type="term" value="P:'de novo' pyrimidine nucleobase biosynthetic process"/>
    <property type="evidence" value="ECO:0007669"/>
    <property type="project" value="InterPro"/>
</dbReference>
<keyword evidence="8 11" id="KW-0665">Pyrimidine biosynthesis</keyword>
<dbReference type="HAMAP" id="MF_01209">
    <property type="entry name" value="CPSase_S_chain"/>
    <property type="match status" value="1"/>
</dbReference>
<dbReference type="Pfam" id="PF00117">
    <property type="entry name" value="GATase"/>
    <property type="match status" value="1"/>
</dbReference>
<dbReference type="Gene3D" id="3.40.50.880">
    <property type="match status" value="1"/>
</dbReference>
<dbReference type="InterPro" id="IPR036480">
    <property type="entry name" value="CarbP_synth_ssu_N_sf"/>
</dbReference>
<dbReference type="PROSITE" id="PS51273">
    <property type="entry name" value="GATASE_TYPE_1"/>
    <property type="match status" value="1"/>
</dbReference>
<evidence type="ECO:0000256" key="10">
    <source>
        <dbReference type="ARBA" id="ARBA00049285"/>
    </source>
</evidence>
<dbReference type="GO" id="GO:0004088">
    <property type="term" value="F:carbamoyl-phosphate synthase (glutamine-hydrolyzing) activity"/>
    <property type="evidence" value="ECO:0007669"/>
    <property type="project" value="UniProtKB-UniRule"/>
</dbReference>
<dbReference type="GO" id="GO:0006526">
    <property type="term" value="P:L-arginine biosynthetic process"/>
    <property type="evidence" value="ECO:0007669"/>
    <property type="project" value="UniProtKB-UniRule"/>
</dbReference>
<dbReference type="Gene3D" id="3.50.30.20">
    <property type="entry name" value="Carbamoyl-phosphate synthase small subunit, N-terminal domain"/>
    <property type="match status" value="1"/>
</dbReference>
<feature type="binding site" evidence="11">
    <location>
        <position position="254"/>
    </location>
    <ligand>
        <name>L-glutamine</name>
        <dbReference type="ChEBI" id="CHEBI:58359"/>
    </ligand>
</feature>
<keyword evidence="5 11" id="KW-0547">Nucleotide-binding</keyword>
<evidence type="ECO:0000256" key="9">
    <source>
        <dbReference type="ARBA" id="ARBA00048816"/>
    </source>
</evidence>
<keyword evidence="14" id="KW-1185">Reference proteome</keyword>
<dbReference type="InterPro" id="IPR035686">
    <property type="entry name" value="CPSase_GATase1"/>
</dbReference>
<evidence type="ECO:0000256" key="8">
    <source>
        <dbReference type="ARBA" id="ARBA00022975"/>
    </source>
</evidence>
<evidence type="ECO:0000256" key="1">
    <source>
        <dbReference type="ARBA" id="ARBA00004812"/>
    </source>
</evidence>
<comment type="similarity">
    <text evidence="3 11">Belongs to the CarA family.</text>
</comment>
<comment type="function">
    <text evidence="11">Small subunit of the glutamine-dependent carbamoyl phosphate synthetase (CPSase). CPSase catalyzes the formation of carbamoyl phosphate from the ammonia moiety of glutamine, carbonate, and phosphate donated by ATP, constituting the first step of 2 biosynthetic pathways, one leading to arginine and/or urea and the other to pyrimidine nucleotides. The small subunit (glutamine amidotransferase) binds and cleaves glutamine to supply the large subunit with the substrate ammonia.</text>
</comment>
<keyword evidence="7 11" id="KW-0315">Glutamine amidotransferase</keyword>
<dbReference type="FunCoup" id="M5DXY6">
    <property type="interactions" value="443"/>
</dbReference>
<dbReference type="RefSeq" id="WP_005487326.1">
    <property type="nucleotide sequence ID" value="NZ_CAUI01000005.1"/>
</dbReference>
<dbReference type="Pfam" id="PF00988">
    <property type="entry name" value="CPSase_sm_chain"/>
    <property type="match status" value="1"/>
</dbReference>
<dbReference type="NCBIfam" id="NF009475">
    <property type="entry name" value="PRK12838.1"/>
    <property type="match status" value="1"/>
</dbReference>
<evidence type="ECO:0000256" key="6">
    <source>
        <dbReference type="ARBA" id="ARBA00022840"/>
    </source>
</evidence>
<dbReference type="EMBL" id="CAUI01000005">
    <property type="protein sequence ID" value="CCU77967.1"/>
    <property type="molecule type" value="Genomic_DNA"/>
</dbReference>
<evidence type="ECO:0000256" key="2">
    <source>
        <dbReference type="ARBA" id="ARBA00005077"/>
    </source>
</evidence>
<dbReference type="UniPathway" id="UPA00068">
    <property type="reaction ID" value="UER00171"/>
</dbReference>
<dbReference type="eggNOG" id="COG0505">
    <property type="taxonomic scope" value="Bacteria"/>
</dbReference>
<keyword evidence="4 11" id="KW-0436">Ligase</keyword>
<evidence type="ECO:0000256" key="5">
    <source>
        <dbReference type="ARBA" id="ARBA00022741"/>
    </source>
</evidence>
<dbReference type="UniPathway" id="UPA00070">
    <property type="reaction ID" value="UER00115"/>
</dbReference>
<dbReference type="GO" id="GO:0004359">
    <property type="term" value="F:glutaminase activity"/>
    <property type="evidence" value="ECO:0007669"/>
    <property type="project" value="RHEA"/>
</dbReference>
<evidence type="ECO:0000259" key="12">
    <source>
        <dbReference type="SMART" id="SM01097"/>
    </source>
</evidence>
<gene>
    <name evidence="11" type="primary">carA</name>
    <name evidence="13" type="ORF">HSACCH_00305</name>
</gene>
<evidence type="ECO:0000256" key="7">
    <source>
        <dbReference type="ARBA" id="ARBA00022962"/>
    </source>
</evidence>
<dbReference type="NCBIfam" id="TIGR01368">
    <property type="entry name" value="CPSaseIIsmall"/>
    <property type="match status" value="1"/>
</dbReference>
<feature type="binding site" evidence="11">
    <location>
        <position position="295"/>
    </location>
    <ligand>
        <name>L-glutamine</name>
        <dbReference type="ChEBI" id="CHEBI:58359"/>
    </ligand>
</feature>
<dbReference type="InterPro" id="IPR050472">
    <property type="entry name" value="Anth_synth/Amidotransfase"/>
</dbReference>
<dbReference type="InterPro" id="IPR017926">
    <property type="entry name" value="GATASE"/>
</dbReference>
<dbReference type="PANTHER" id="PTHR43418">
    <property type="entry name" value="MULTIFUNCTIONAL TRYPTOPHAN BIOSYNTHESIS PROTEIN-RELATED"/>
    <property type="match status" value="1"/>
</dbReference>
<dbReference type="SUPFAM" id="SSF52317">
    <property type="entry name" value="Class I glutamine amidotransferase-like"/>
    <property type="match status" value="1"/>
</dbReference>
<dbReference type="GO" id="GO:0044205">
    <property type="term" value="P:'de novo' UMP biosynthetic process"/>
    <property type="evidence" value="ECO:0007669"/>
    <property type="project" value="UniProtKB-UniRule"/>
</dbReference>
<feature type="active site" evidence="11">
    <location>
        <position position="335"/>
    </location>
</feature>
<keyword evidence="6 11" id="KW-0067">ATP-binding</keyword>
<evidence type="ECO:0000313" key="14">
    <source>
        <dbReference type="Proteomes" id="UP000012063"/>
    </source>
</evidence>
<dbReference type="AlphaFoldDB" id="M5DXY6"/>
<organism evidence="13 14">
    <name type="scientific">Halanaerobium saccharolyticum subsp. saccharolyticum DSM 6643</name>
    <dbReference type="NCBI Taxonomy" id="1293054"/>
    <lineage>
        <taxon>Bacteria</taxon>
        <taxon>Bacillati</taxon>
        <taxon>Bacillota</taxon>
        <taxon>Clostridia</taxon>
        <taxon>Halanaerobiales</taxon>
        <taxon>Halanaerobiaceae</taxon>
        <taxon>Halanaerobium</taxon>
    </lineage>
</organism>
<dbReference type="InParanoid" id="M5DXY6"/>
<feature type="binding site" evidence="11">
    <location>
        <position position="46"/>
    </location>
    <ligand>
        <name>L-glutamine</name>
        <dbReference type="ChEBI" id="CHEBI:58359"/>
    </ligand>
</feature>
<feature type="binding site" evidence="11">
    <location>
        <position position="251"/>
    </location>
    <ligand>
        <name>L-glutamine</name>
        <dbReference type="ChEBI" id="CHEBI:58359"/>
    </ligand>
</feature>
<dbReference type="GO" id="GO:0006541">
    <property type="term" value="P:glutamine metabolic process"/>
    <property type="evidence" value="ECO:0007669"/>
    <property type="project" value="InterPro"/>
</dbReference>
<keyword evidence="11" id="KW-0055">Arginine biosynthesis</keyword>
<comment type="caution">
    <text evidence="13">The sequence shown here is derived from an EMBL/GenBank/DDBJ whole genome shotgun (WGS) entry which is preliminary data.</text>
</comment>
<dbReference type="STRING" id="1293054.HSACCH_00305"/>
<dbReference type="OrthoDB" id="9804328at2"/>
<dbReference type="PRINTS" id="PR00097">
    <property type="entry name" value="ANTSNTHASEII"/>
</dbReference>
<keyword evidence="11" id="KW-0028">Amino-acid biosynthesis</keyword>
<comment type="subunit">
    <text evidence="11">Composed of two chains; the small (or glutamine) chain promotes the hydrolysis of glutamine to ammonia, which is used by the large (or ammonia) chain to synthesize carbamoyl phosphate. Tetramer of heterodimers (alpha,beta)4.</text>
</comment>
<accession>M5DXY6</accession>
<dbReference type="InterPro" id="IPR006274">
    <property type="entry name" value="CarbamoylP_synth_ssu"/>
</dbReference>
<name>M5DXY6_9FIRM</name>
<evidence type="ECO:0000313" key="13">
    <source>
        <dbReference type="EMBL" id="CCU77967.1"/>
    </source>
</evidence>
<feature type="region of interest" description="CPSase" evidence="11">
    <location>
        <begin position="1"/>
        <end position="174"/>
    </location>
</feature>
<evidence type="ECO:0000256" key="4">
    <source>
        <dbReference type="ARBA" id="ARBA00022598"/>
    </source>
</evidence>
<dbReference type="CDD" id="cd01744">
    <property type="entry name" value="GATase1_CPSase"/>
    <property type="match status" value="1"/>
</dbReference>
<dbReference type="InterPro" id="IPR029062">
    <property type="entry name" value="Class_I_gatase-like"/>
</dbReference>
<feature type="binding site" evidence="11">
    <location>
        <position position="292"/>
    </location>
    <ligand>
        <name>L-glutamine</name>
        <dbReference type="ChEBI" id="CHEBI:58359"/>
    </ligand>
</feature>
<sequence>MKKAKLVLEEGSIFEGEIFGSVKESAGEIVFNTSMTGYQEILTDPSYKGEIVCMTYPLIGNYGINEDDFESIKPHVNGFIVKEFAEEPENWRLQKKLEKYLKENGITAISGIDTRALTKILRRQGTMRGIITTKNLSEHDLIAKAQNAPGLSGRDLVSLVTRKNIKKYGKEKKYRVVLVDCGAKNNIKDSLLERDCEVIMVPANTSAQDILSFEPDGVMFSNGPGDPEAADYVADTIEKLLGEVVIFGICLGHQLLGRACGAETYKLKFGHRGANHPVKDLSTNRVYITSQNHGFAIKEDSLAELDLELTHINVNDKTVEGFKHKKHSAFSVQYHPEASPGPEDSHYLFDQFIEMFKGGKDA</sequence>
<dbReference type="Proteomes" id="UP000012063">
    <property type="component" value="Unassembled WGS sequence"/>
</dbReference>
<evidence type="ECO:0000256" key="3">
    <source>
        <dbReference type="ARBA" id="ARBA00007800"/>
    </source>
</evidence>
<comment type="pathway">
    <text evidence="2 11">Amino-acid biosynthesis; L-arginine biosynthesis; carbamoyl phosphate from bicarbonate: step 1/1.</text>
</comment>
<dbReference type="InterPro" id="IPR002474">
    <property type="entry name" value="CarbamoylP_synth_ssu_N"/>
</dbReference>
<feature type="active site" evidence="11">
    <location>
        <position position="337"/>
    </location>
</feature>
<comment type="catalytic activity">
    <reaction evidence="10 11">
        <text>L-glutamine + H2O = L-glutamate + NH4(+)</text>
        <dbReference type="Rhea" id="RHEA:15889"/>
        <dbReference type="ChEBI" id="CHEBI:15377"/>
        <dbReference type="ChEBI" id="CHEBI:28938"/>
        <dbReference type="ChEBI" id="CHEBI:29985"/>
        <dbReference type="ChEBI" id="CHEBI:58359"/>
    </reaction>
</comment>
<dbReference type="SUPFAM" id="SSF52021">
    <property type="entry name" value="Carbamoyl phosphate synthetase, small subunit N-terminal domain"/>
    <property type="match status" value="1"/>
</dbReference>
<dbReference type="GO" id="GO:0005524">
    <property type="term" value="F:ATP binding"/>
    <property type="evidence" value="ECO:0007669"/>
    <property type="project" value="UniProtKB-UniRule"/>
</dbReference>
<protein>
    <recommendedName>
        <fullName evidence="11">Carbamoyl phosphate synthase small chain</fullName>
        <ecNumber evidence="11">6.3.5.5</ecNumber>
    </recommendedName>
    <alternativeName>
        <fullName evidence="11">Carbamoyl phosphate synthetase glutamine chain</fullName>
    </alternativeName>
</protein>
<comment type="pathway">
    <text evidence="1 11">Pyrimidine metabolism; UMP biosynthesis via de novo pathway; (S)-dihydroorotate from bicarbonate: step 1/3.</text>
</comment>
<dbReference type="FunFam" id="3.50.30.20:FF:000001">
    <property type="entry name" value="Carbamoyl-phosphate synthase small chain"/>
    <property type="match status" value="1"/>
</dbReference>
<dbReference type="PANTHER" id="PTHR43418:SF7">
    <property type="entry name" value="CARBAMOYL-PHOSPHATE SYNTHASE SMALL CHAIN"/>
    <property type="match status" value="1"/>
</dbReference>
<dbReference type="PRINTS" id="PR00099">
    <property type="entry name" value="CPSGATASE"/>
</dbReference>
<feature type="domain" description="Carbamoyl-phosphate synthase small subunit N-terminal" evidence="12">
    <location>
        <begin position="2"/>
        <end position="132"/>
    </location>
</feature>
<feature type="binding site" evidence="11">
    <location>
        <position position="294"/>
    </location>
    <ligand>
        <name>L-glutamine</name>
        <dbReference type="ChEBI" id="CHEBI:58359"/>
    </ligand>
</feature>
<proteinExistence type="inferred from homology"/>
<dbReference type="EC" id="6.3.5.5" evidence="11"/>